<dbReference type="InterPro" id="IPR035994">
    <property type="entry name" value="Nucleoside_phosphorylase_sf"/>
</dbReference>
<feature type="domain" description="Nucleoside phosphorylase" evidence="1">
    <location>
        <begin position="16"/>
        <end position="234"/>
    </location>
</feature>
<dbReference type="Pfam" id="PF01048">
    <property type="entry name" value="PNP_UDP_1"/>
    <property type="match status" value="1"/>
</dbReference>
<dbReference type="CDD" id="cd17764">
    <property type="entry name" value="MTAP_SsMTAPI_like"/>
    <property type="match status" value="1"/>
</dbReference>
<dbReference type="AlphaFoldDB" id="A0A7J3Y039"/>
<comment type="caution">
    <text evidence="2">The sequence shown here is derived from an EMBL/GenBank/DDBJ whole genome shotgun (WGS) entry which is preliminary data.</text>
</comment>
<dbReference type="PANTHER" id="PTHR43691">
    <property type="entry name" value="URIDINE PHOSPHORYLASE"/>
    <property type="match status" value="1"/>
</dbReference>
<dbReference type="GO" id="GO:0005829">
    <property type="term" value="C:cytosol"/>
    <property type="evidence" value="ECO:0007669"/>
    <property type="project" value="TreeGrafter"/>
</dbReference>
<proteinExistence type="predicted"/>
<protein>
    <submittedName>
        <fullName evidence="2">Nucleoside phosphorylase</fullName>
    </submittedName>
</protein>
<organism evidence="2">
    <name type="scientific">Thermogladius calderae</name>
    <dbReference type="NCBI Taxonomy" id="1200300"/>
    <lineage>
        <taxon>Archaea</taxon>
        <taxon>Thermoproteota</taxon>
        <taxon>Thermoprotei</taxon>
        <taxon>Desulfurococcales</taxon>
        <taxon>Desulfurococcaceae</taxon>
        <taxon>Thermogladius</taxon>
    </lineage>
</organism>
<reference evidence="2" key="1">
    <citation type="journal article" date="2020" name="mSystems">
        <title>Genome- and Community-Level Interaction Insights into Carbon Utilization and Element Cycling Functions of Hydrothermarchaeota in Hydrothermal Sediment.</title>
        <authorList>
            <person name="Zhou Z."/>
            <person name="Liu Y."/>
            <person name="Xu W."/>
            <person name="Pan J."/>
            <person name="Luo Z.H."/>
            <person name="Li M."/>
        </authorList>
    </citation>
    <scope>NUCLEOTIDE SEQUENCE [LARGE SCALE GENOMIC DNA]</scope>
    <source>
        <strain evidence="2">SpSt-110</strain>
    </source>
</reference>
<accession>A0A7J3Y039</accession>
<dbReference type="InterPro" id="IPR000845">
    <property type="entry name" value="Nucleoside_phosphorylase_d"/>
</dbReference>
<dbReference type="SUPFAM" id="SSF53167">
    <property type="entry name" value="Purine and uridine phosphorylases"/>
    <property type="match status" value="1"/>
</dbReference>
<evidence type="ECO:0000259" key="1">
    <source>
        <dbReference type="Pfam" id="PF01048"/>
    </source>
</evidence>
<dbReference type="GO" id="GO:0003824">
    <property type="term" value="F:catalytic activity"/>
    <property type="evidence" value="ECO:0007669"/>
    <property type="project" value="InterPro"/>
</dbReference>
<dbReference type="EMBL" id="DRYK01000080">
    <property type="protein sequence ID" value="HHP68368.1"/>
    <property type="molecule type" value="Genomic_DNA"/>
</dbReference>
<dbReference type="Gene3D" id="3.40.50.1580">
    <property type="entry name" value="Nucleoside phosphorylase domain"/>
    <property type="match status" value="1"/>
</dbReference>
<sequence length="236" mass="25721">METIHIRARKGEVAERVVVSGDPARVRLLATFLEDSRLVNDVRGYLVYTGKYKGVPVSVAVHGIGSPSAALVIEELAMLGTRIIVRLGTCGAMVPELDVGDVVVATGASYYSGGIFTQYIGEPVCQTAVPDFKLMVKIARKLEEHGVKHIFGPVVSCDAFYTEEGFVEKWVRRGMLAVDMETATLYILGQLKKLRTASVLLVSNSLVKPTGFKLAHELEQYVRKVAQAVLDALIEV</sequence>
<dbReference type="GO" id="GO:0009116">
    <property type="term" value="P:nucleoside metabolic process"/>
    <property type="evidence" value="ECO:0007669"/>
    <property type="project" value="InterPro"/>
</dbReference>
<dbReference type="PANTHER" id="PTHR43691:SF11">
    <property type="entry name" value="FI09636P-RELATED"/>
    <property type="match status" value="1"/>
</dbReference>
<gene>
    <name evidence="2" type="ORF">ENM60_06290</name>
</gene>
<evidence type="ECO:0000313" key="2">
    <source>
        <dbReference type="EMBL" id="HHP68368.1"/>
    </source>
</evidence>
<name>A0A7J3Y039_9CREN</name>